<keyword evidence="2" id="KW-1185">Reference proteome</keyword>
<evidence type="ECO:0008006" key="3">
    <source>
        <dbReference type="Google" id="ProtNLM"/>
    </source>
</evidence>
<organism evidence="1 2">
    <name type="scientific">Marinomonas transparens</name>
    <dbReference type="NCBI Taxonomy" id="2795388"/>
    <lineage>
        <taxon>Bacteria</taxon>
        <taxon>Pseudomonadati</taxon>
        <taxon>Pseudomonadota</taxon>
        <taxon>Gammaproteobacteria</taxon>
        <taxon>Oceanospirillales</taxon>
        <taxon>Oceanospirillaceae</taxon>
        <taxon>Marinomonas</taxon>
    </lineage>
</organism>
<proteinExistence type="predicted"/>
<dbReference type="EMBL" id="JAEMNX010000035">
    <property type="protein sequence ID" value="MBJ7539925.1"/>
    <property type="molecule type" value="Genomic_DNA"/>
</dbReference>
<name>A0A934JP90_9GAMM</name>
<dbReference type="AlphaFoldDB" id="A0A934JP90"/>
<reference evidence="1" key="1">
    <citation type="submission" date="2020-12" db="EMBL/GenBank/DDBJ databases">
        <title>Marinomonas arctica sp. nov., a psychrotolerant bacterium isolated from the Arctic.</title>
        <authorList>
            <person name="Zhang Y."/>
        </authorList>
    </citation>
    <scope>NUCLEOTIDE SEQUENCE</scope>
    <source>
        <strain evidence="1">C1424</strain>
    </source>
</reference>
<sequence>MASLRKFPFIHRRPSLASSIANGLEGGGLSDFRSGLFLTAPRRTGKTTFLKEDLIPECVSRDWYPVYVDFWSDRDTDPAELINTAIADEIAKNESLITKMSKGASIQKLSILKTASWDFSKPKLSKEVTLSKALELLHVVTGKLIILVIDEAQHALNSDSGINAMFGLKAARDHLIQGQDIEGLRLVFTGSSRDKLAQLVLKKNQPFFGSSVTTFPLLDEDYVQSFTKWVNEKLADGNQFSTTDMAFAFEMVGQRPELLLNIISTASLSIGDAPNLRTILTDGAINIRHGMWSEYESSYNALTDIQKALLEVISNKVSNNAQFSAYAQSTIHEVSVVLKSLGSKTRSNAASIQVAIKALGAKGLLWKSSRGNYVLEDRGFVEWFKMR</sequence>
<evidence type="ECO:0000313" key="2">
    <source>
        <dbReference type="Proteomes" id="UP000628710"/>
    </source>
</evidence>
<evidence type="ECO:0000313" key="1">
    <source>
        <dbReference type="EMBL" id="MBJ7539925.1"/>
    </source>
</evidence>
<dbReference type="PANTHER" id="PTHR34301:SF8">
    <property type="entry name" value="ATPASE DOMAIN-CONTAINING PROTEIN"/>
    <property type="match status" value="1"/>
</dbReference>
<dbReference type="RefSeq" id="WP_199470319.1">
    <property type="nucleotide sequence ID" value="NZ_JAEMNX010000035.1"/>
</dbReference>
<dbReference type="InterPro" id="IPR027417">
    <property type="entry name" value="P-loop_NTPase"/>
</dbReference>
<dbReference type="Proteomes" id="UP000628710">
    <property type="component" value="Unassembled WGS sequence"/>
</dbReference>
<dbReference type="Gene3D" id="3.40.50.300">
    <property type="entry name" value="P-loop containing nucleotide triphosphate hydrolases"/>
    <property type="match status" value="1"/>
</dbReference>
<gene>
    <name evidence="1" type="ORF">I8J31_19820</name>
</gene>
<comment type="caution">
    <text evidence="1">The sequence shown here is derived from an EMBL/GenBank/DDBJ whole genome shotgun (WGS) entry which is preliminary data.</text>
</comment>
<accession>A0A934JP90</accession>
<dbReference type="SUPFAM" id="SSF52540">
    <property type="entry name" value="P-loop containing nucleoside triphosphate hydrolases"/>
    <property type="match status" value="1"/>
</dbReference>
<protein>
    <recommendedName>
        <fullName evidence="3">Archaeal ATPase</fullName>
    </recommendedName>
</protein>
<dbReference type="PANTHER" id="PTHR34301">
    <property type="entry name" value="DNA-BINDING PROTEIN-RELATED"/>
    <property type="match status" value="1"/>
</dbReference>